<proteinExistence type="predicted"/>
<dbReference type="RefSeq" id="WP_130603069.1">
    <property type="nucleotide sequence ID" value="NZ_CP036200.1"/>
</dbReference>
<dbReference type="Proteomes" id="UP000291106">
    <property type="component" value="Chromosome"/>
</dbReference>
<organism evidence="1 2">
    <name type="scientific">Shewanella maritima</name>
    <dbReference type="NCBI Taxonomy" id="2520507"/>
    <lineage>
        <taxon>Bacteria</taxon>
        <taxon>Pseudomonadati</taxon>
        <taxon>Pseudomonadota</taxon>
        <taxon>Gammaproteobacteria</taxon>
        <taxon>Alteromonadales</taxon>
        <taxon>Shewanellaceae</taxon>
        <taxon>Shewanella</taxon>
    </lineage>
</organism>
<keyword evidence="2" id="KW-1185">Reference proteome</keyword>
<dbReference type="Pfam" id="PF11993">
    <property type="entry name" value="VC2046"/>
    <property type="match status" value="1"/>
</dbReference>
<protein>
    <submittedName>
        <fullName evidence="1">QueD-like protein</fullName>
    </submittedName>
</protein>
<gene>
    <name evidence="1" type="ORF">EXU30_20005</name>
</gene>
<dbReference type="InterPro" id="IPR021879">
    <property type="entry name" value="VC2046_fam"/>
</dbReference>
<sequence>MQIESALVNELHLGTRLNQDIHQNQRGDFGLILAMLSVDARDMAQFELEKHLSLDQKLAKELQLPPKQPLLHDLSQQSDVVDHAHVFQQQGQSQFNLSQALLPEPQVIRGENDLDMQLCLSNCSHLTQLKHKGQQNSALGNGAEVNLAAINYVSEIEQQRTMAKCIQVAA</sequence>
<accession>A0A411PMI6</accession>
<dbReference type="AlphaFoldDB" id="A0A411PMI6"/>
<dbReference type="OrthoDB" id="7061360at2"/>
<dbReference type="EMBL" id="CP036200">
    <property type="protein sequence ID" value="QBF84701.1"/>
    <property type="molecule type" value="Genomic_DNA"/>
</dbReference>
<evidence type="ECO:0000313" key="2">
    <source>
        <dbReference type="Proteomes" id="UP000291106"/>
    </source>
</evidence>
<dbReference type="KEGG" id="smai:EXU30_20005"/>
<reference evidence="1 2" key="1">
    <citation type="submission" date="2019-02" db="EMBL/GenBank/DDBJ databases">
        <title>Shewanella sp. D4-2 isolated from Dokdo Island.</title>
        <authorList>
            <person name="Baek K."/>
        </authorList>
    </citation>
    <scope>NUCLEOTIDE SEQUENCE [LARGE SCALE GENOMIC DNA]</scope>
    <source>
        <strain evidence="1 2">D4-2</strain>
    </source>
</reference>
<name>A0A411PMI6_9GAMM</name>
<evidence type="ECO:0000313" key="1">
    <source>
        <dbReference type="EMBL" id="QBF84701.1"/>
    </source>
</evidence>